<sequence length="121" mass="13978">MNHPNRKASSMKTALPRSARRRKSGSTIGLWWVTGIGVRSRRTQEELSERRKAYVDPILSKTLSYEELLAHISETALFRRDSSPPSALLVRRWVYLRRFGFDLVEGEMNLREATLSLSDEE</sequence>
<comment type="caution">
    <text evidence="2">The sequence shown here is derived from an EMBL/GenBank/DDBJ whole genome shotgun (WGS) entry which is preliminary data.</text>
</comment>
<organism evidence="2 3">
    <name type="scientific">Candidatus Dojkabacteria bacterium</name>
    <dbReference type="NCBI Taxonomy" id="2099670"/>
    <lineage>
        <taxon>Bacteria</taxon>
        <taxon>Candidatus Dojkabacteria</taxon>
    </lineage>
</organism>
<reference evidence="2 3" key="1">
    <citation type="submission" date="2018-09" db="EMBL/GenBank/DDBJ databases">
        <title>Metagenome Assembled Genomes from an Advanced Water Purification Facility.</title>
        <authorList>
            <person name="Stamps B.W."/>
            <person name="Spear J.R."/>
        </authorList>
    </citation>
    <scope>NUCLEOTIDE SEQUENCE [LARGE SCALE GENOMIC DNA]</scope>
    <source>
        <strain evidence="2">Bin_63_2</strain>
    </source>
</reference>
<evidence type="ECO:0000256" key="1">
    <source>
        <dbReference type="SAM" id="MobiDB-lite"/>
    </source>
</evidence>
<protein>
    <submittedName>
        <fullName evidence="2">Uncharacterized protein</fullName>
    </submittedName>
</protein>
<evidence type="ECO:0000313" key="2">
    <source>
        <dbReference type="EMBL" id="TXG76980.1"/>
    </source>
</evidence>
<name>A0A5C7J667_9BACT</name>
<proteinExistence type="predicted"/>
<accession>A0A5C7J667</accession>
<dbReference type="AlphaFoldDB" id="A0A5C7J667"/>
<dbReference type="Proteomes" id="UP000321026">
    <property type="component" value="Unassembled WGS sequence"/>
</dbReference>
<dbReference type="EMBL" id="SSDS01000058">
    <property type="protein sequence ID" value="TXG76980.1"/>
    <property type="molecule type" value="Genomic_DNA"/>
</dbReference>
<feature type="region of interest" description="Disordered" evidence="1">
    <location>
        <begin position="1"/>
        <end position="25"/>
    </location>
</feature>
<gene>
    <name evidence="2" type="ORF">E6Q11_03670</name>
</gene>
<evidence type="ECO:0000313" key="3">
    <source>
        <dbReference type="Proteomes" id="UP000321026"/>
    </source>
</evidence>